<organism evidence="1 2">
    <name type="scientific">Candidatus Sungiibacteriota bacterium</name>
    <dbReference type="NCBI Taxonomy" id="2750080"/>
    <lineage>
        <taxon>Bacteria</taxon>
        <taxon>Candidatus Sungiibacteriota</taxon>
    </lineage>
</organism>
<evidence type="ECO:0000313" key="1">
    <source>
        <dbReference type="EMBL" id="MBI4132087.1"/>
    </source>
</evidence>
<accession>A0A933DSP8</accession>
<reference evidence="1" key="1">
    <citation type="submission" date="2020-07" db="EMBL/GenBank/DDBJ databases">
        <title>Huge and variable diversity of episymbiotic CPR bacteria and DPANN archaea in groundwater ecosystems.</title>
        <authorList>
            <person name="He C.Y."/>
            <person name="Keren R."/>
            <person name="Whittaker M."/>
            <person name="Farag I.F."/>
            <person name="Doudna J."/>
            <person name="Cate J.H.D."/>
            <person name="Banfield J.F."/>
        </authorList>
    </citation>
    <scope>NUCLEOTIDE SEQUENCE</scope>
    <source>
        <strain evidence="1">NC_groundwater_1226_Ag_S-0.1um_59_124</strain>
    </source>
</reference>
<dbReference type="AlphaFoldDB" id="A0A933DSP8"/>
<name>A0A933DSP8_9BACT</name>
<gene>
    <name evidence="1" type="ORF">HY474_00465</name>
</gene>
<sequence length="152" mass="16644">MIEFSEKSGTQTSGAWEATGKIYALEHLIGIFKSRHFYHEGFLRGEICIRFPGLDPLAAQSVGDGIVVWRALAFRGHVMFHFDDLAGAHEPETELAFDRALSLSYDSRVIEQDLDHLVAAADTDFGALDALVESLVLQSFKLTASEVAAMAA</sequence>
<comment type="caution">
    <text evidence="1">The sequence shown here is derived from an EMBL/GenBank/DDBJ whole genome shotgun (WGS) entry which is preliminary data.</text>
</comment>
<protein>
    <submittedName>
        <fullName evidence="1">Uncharacterized protein</fullName>
    </submittedName>
</protein>
<dbReference type="EMBL" id="JACQMJ010000004">
    <property type="protein sequence ID" value="MBI4132087.1"/>
    <property type="molecule type" value="Genomic_DNA"/>
</dbReference>
<evidence type="ECO:0000313" key="2">
    <source>
        <dbReference type="Proteomes" id="UP000704960"/>
    </source>
</evidence>
<dbReference type="Proteomes" id="UP000704960">
    <property type="component" value="Unassembled WGS sequence"/>
</dbReference>
<proteinExistence type="predicted"/>